<dbReference type="SFLD" id="SFLDS00005">
    <property type="entry name" value="Isoprenoid_Synthase_Type_I"/>
    <property type="match status" value="1"/>
</dbReference>
<organism evidence="5 6">
    <name type="scientific">Purpureocillium takamizusanense</name>
    <dbReference type="NCBI Taxonomy" id="2060973"/>
    <lineage>
        <taxon>Eukaryota</taxon>
        <taxon>Fungi</taxon>
        <taxon>Dikarya</taxon>
        <taxon>Ascomycota</taxon>
        <taxon>Pezizomycotina</taxon>
        <taxon>Sordariomycetes</taxon>
        <taxon>Hypocreomycetidae</taxon>
        <taxon>Hypocreales</taxon>
        <taxon>Ophiocordycipitaceae</taxon>
        <taxon>Purpureocillium</taxon>
    </lineage>
</organism>
<dbReference type="InterPro" id="IPR008949">
    <property type="entry name" value="Isoprenoid_synthase_dom_sf"/>
</dbReference>
<evidence type="ECO:0000313" key="5">
    <source>
        <dbReference type="EMBL" id="UNI15336.1"/>
    </source>
</evidence>
<dbReference type="GO" id="GO:0008299">
    <property type="term" value="P:isoprenoid biosynthetic process"/>
    <property type="evidence" value="ECO:0007669"/>
    <property type="project" value="InterPro"/>
</dbReference>
<evidence type="ECO:0000256" key="4">
    <source>
        <dbReference type="RuleBase" id="RU004466"/>
    </source>
</evidence>
<name>A0A9Q8V8A3_9HYPO</name>
<evidence type="ECO:0000256" key="1">
    <source>
        <dbReference type="ARBA" id="ARBA00022679"/>
    </source>
</evidence>
<comment type="similarity">
    <text evidence="4">Belongs to the FPP/GGPP synthase family.</text>
</comment>
<evidence type="ECO:0000256" key="3">
    <source>
        <dbReference type="ARBA" id="ARBA00022842"/>
    </source>
</evidence>
<dbReference type="Proteomes" id="UP000829364">
    <property type="component" value="Chromosome 2"/>
</dbReference>
<dbReference type="RefSeq" id="XP_047838817.1">
    <property type="nucleotide sequence ID" value="XM_047982849.1"/>
</dbReference>
<dbReference type="CDD" id="cd00685">
    <property type="entry name" value="Trans_IPPS_HT"/>
    <property type="match status" value="1"/>
</dbReference>
<dbReference type="GeneID" id="72063837"/>
<accession>A0A9Q8V8A3</accession>
<keyword evidence="3" id="KW-0460">Magnesium</keyword>
<dbReference type="SUPFAM" id="SSF48576">
    <property type="entry name" value="Terpenoid synthases"/>
    <property type="match status" value="1"/>
</dbReference>
<proteinExistence type="inferred from homology"/>
<dbReference type="PROSITE" id="PS00723">
    <property type="entry name" value="POLYPRENYL_SYNTHASE_1"/>
    <property type="match status" value="1"/>
</dbReference>
<dbReference type="Gene3D" id="1.10.600.10">
    <property type="entry name" value="Farnesyl Diphosphate Synthase"/>
    <property type="match status" value="1"/>
</dbReference>
<dbReference type="EMBL" id="CP086355">
    <property type="protein sequence ID" value="UNI15336.1"/>
    <property type="molecule type" value="Genomic_DNA"/>
</dbReference>
<keyword evidence="6" id="KW-1185">Reference proteome</keyword>
<dbReference type="KEGG" id="ptkz:JDV02_001876"/>
<sequence length="300" mass="33979">MEDDAVPEGNVKIITGPFDYLRAIPGKNIRGQMIGAFNAWLDVPSASLDVITDAVNMLHIASLLVDDIEDGSSLRRGVPVAHHVFGTPQTINSANYVYFRALQEVQKLSNPRAVEIFTEELLELHLGQGMDLFWRDTLTCPSEKQYLDMVEKKTGGLFRLAVRLMQGESRKDAMPPNCMPLVNALGVLFQIRDDYQNLTAKAYHDSKGMYEDLTEGKFSFPIIHSIRHDPSNLQLLNILKMKTTDIEVKRYAVKRIENTGSLEYTRRVILDLICQARVMCDELGERNKQMHALLDMLALR</sequence>
<keyword evidence="2" id="KW-0479">Metal-binding</keyword>
<dbReference type="GO" id="GO:0046165">
    <property type="term" value="P:alcohol biosynthetic process"/>
    <property type="evidence" value="ECO:0007669"/>
    <property type="project" value="UniProtKB-ARBA"/>
</dbReference>
<dbReference type="PANTHER" id="PTHR12001">
    <property type="entry name" value="GERANYLGERANYL PYROPHOSPHATE SYNTHASE"/>
    <property type="match status" value="1"/>
</dbReference>
<dbReference type="InterPro" id="IPR000092">
    <property type="entry name" value="Polyprenyl_synt"/>
</dbReference>
<protein>
    <submittedName>
        <fullName evidence="5">Geranylgeranyl pyrophosphate synthetase</fullName>
    </submittedName>
</protein>
<gene>
    <name evidence="5" type="primary">BTS1_1</name>
    <name evidence="5" type="ORF">JDV02_001876</name>
</gene>
<dbReference type="PROSITE" id="PS00444">
    <property type="entry name" value="POLYPRENYL_SYNTHASE_2"/>
    <property type="match status" value="1"/>
</dbReference>
<keyword evidence="1 4" id="KW-0808">Transferase</keyword>
<dbReference type="InterPro" id="IPR033749">
    <property type="entry name" value="Polyprenyl_synt_CS"/>
</dbReference>
<dbReference type="AlphaFoldDB" id="A0A9Q8V8A3"/>
<dbReference type="PANTHER" id="PTHR12001:SF44">
    <property type="entry name" value="GERANYLGERANYL PYROPHOSPHATE SYNTHASE"/>
    <property type="match status" value="1"/>
</dbReference>
<dbReference type="Pfam" id="PF00348">
    <property type="entry name" value="polyprenyl_synt"/>
    <property type="match status" value="1"/>
</dbReference>
<dbReference type="GO" id="GO:0043386">
    <property type="term" value="P:mycotoxin biosynthetic process"/>
    <property type="evidence" value="ECO:0007669"/>
    <property type="project" value="UniProtKB-ARBA"/>
</dbReference>
<dbReference type="OrthoDB" id="6921389at2759"/>
<dbReference type="GO" id="GO:0004659">
    <property type="term" value="F:prenyltransferase activity"/>
    <property type="evidence" value="ECO:0007669"/>
    <property type="project" value="InterPro"/>
</dbReference>
<dbReference type="GO" id="GO:0046872">
    <property type="term" value="F:metal ion binding"/>
    <property type="evidence" value="ECO:0007669"/>
    <property type="project" value="UniProtKB-KW"/>
</dbReference>
<evidence type="ECO:0000313" key="6">
    <source>
        <dbReference type="Proteomes" id="UP000829364"/>
    </source>
</evidence>
<evidence type="ECO:0000256" key="2">
    <source>
        <dbReference type="ARBA" id="ARBA00022723"/>
    </source>
</evidence>
<reference evidence="5" key="1">
    <citation type="submission" date="2021-11" db="EMBL/GenBank/DDBJ databases">
        <title>Purpureocillium_takamizusanense_genome.</title>
        <authorList>
            <person name="Nguyen N.-H."/>
        </authorList>
    </citation>
    <scope>NUCLEOTIDE SEQUENCE</scope>
    <source>
        <strain evidence="5">PT3</strain>
    </source>
</reference>